<evidence type="ECO:0000256" key="4">
    <source>
        <dbReference type="ARBA" id="ARBA00023163"/>
    </source>
</evidence>
<dbReference type="PROSITE" id="PS51094">
    <property type="entry name" value="PTS_EIIA_TYPE_2"/>
    <property type="match status" value="1"/>
</dbReference>
<dbReference type="PROSITE" id="PS51372">
    <property type="entry name" value="PRD_2"/>
    <property type="match status" value="1"/>
</dbReference>
<dbReference type="SUPFAM" id="SSF55804">
    <property type="entry name" value="Phoshotransferase/anion transport protein"/>
    <property type="match status" value="1"/>
</dbReference>
<dbReference type="Pfam" id="PF00359">
    <property type="entry name" value="PTS_EIIA_2"/>
    <property type="match status" value="1"/>
</dbReference>
<dbReference type="InterPro" id="IPR002178">
    <property type="entry name" value="PTS_EIIA_type-2_dom"/>
</dbReference>
<dbReference type="Proteomes" id="UP001315967">
    <property type="component" value="Chromosome"/>
</dbReference>
<feature type="domain" description="PTS EIIB type-2" evidence="6">
    <location>
        <begin position="399"/>
        <end position="487"/>
    </location>
</feature>
<dbReference type="InterPro" id="IPR007737">
    <property type="entry name" value="Mga_HTH"/>
</dbReference>
<evidence type="ECO:0000313" key="8">
    <source>
        <dbReference type="EMBL" id="UUX33528.1"/>
    </source>
</evidence>
<proteinExistence type="predicted"/>
<keyword evidence="9" id="KW-1185">Reference proteome</keyword>
<dbReference type="InterPro" id="IPR016152">
    <property type="entry name" value="PTrfase/Anion_transptr"/>
</dbReference>
<reference evidence="8 9" key="1">
    <citation type="submission" date="2022-08" db="EMBL/GenBank/DDBJ databases">
        <title>Aerococcaceae sp. nov isolated from spoiled eye mask.</title>
        <authorList>
            <person name="Zhou G."/>
            <person name="Xie X.-B."/>
            <person name="Shi Q.-S."/>
            <person name="Wang Y.-S."/>
            <person name="Wen X."/>
            <person name="Peng H."/>
            <person name="Yang X.-J."/>
            <person name="Tao H.-B."/>
            <person name="Huang X.-M."/>
        </authorList>
    </citation>
    <scope>NUCLEOTIDE SEQUENCE [LARGE SCALE GENOMIC DNA]</scope>
    <source>
        <strain evidence="9">DM20194951</strain>
    </source>
</reference>
<evidence type="ECO:0000259" key="5">
    <source>
        <dbReference type="PROSITE" id="PS51094"/>
    </source>
</evidence>
<feature type="domain" description="PRD" evidence="7">
    <location>
        <begin position="288"/>
        <end position="394"/>
    </location>
</feature>
<dbReference type="PROSITE" id="PS51099">
    <property type="entry name" value="PTS_EIIB_TYPE_2"/>
    <property type="match status" value="1"/>
</dbReference>
<dbReference type="InterPro" id="IPR013011">
    <property type="entry name" value="PTS_EIIB_2"/>
</dbReference>
<dbReference type="Gene3D" id="1.10.1790.10">
    <property type="entry name" value="PRD domain"/>
    <property type="match status" value="1"/>
</dbReference>
<dbReference type="SUPFAM" id="SSF63520">
    <property type="entry name" value="PTS-regulatory domain, PRD"/>
    <property type="match status" value="1"/>
</dbReference>
<evidence type="ECO:0000256" key="1">
    <source>
        <dbReference type="ARBA" id="ARBA00022737"/>
    </source>
</evidence>
<keyword evidence="2" id="KW-0805">Transcription regulation</keyword>
<keyword evidence="3" id="KW-0010">Activator</keyword>
<evidence type="ECO:0000259" key="6">
    <source>
        <dbReference type="PROSITE" id="PS51099"/>
    </source>
</evidence>
<dbReference type="InterPro" id="IPR036388">
    <property type="entry name" value="WH-like_DNA-bd_sf"/>
</dbReference>
<dbReference type="Pfam" id="PF00874">
    <property type="entry name" value="PRD"/>
    <property type="match status" value="1"/>
</dbReference>
<dbReference type="RefSeq" id="WP_313793030.1">
    <property type="nucleotide sequence ID" value="NZ_CP102453.1"/>
</dbReference>
<dbReference type="PANTHER" id="PTHR30185">
    <property type="entry name" value="CRYPTIC BETA-GLUCOSIDE BGL OPERON ANTITERMINATOR"/>
    <property type="match status" value="1"/>
</dbReference>
<feature type="domain" description="PTS EIIA type-2" evidence="5">
    <location>
        <begin position="547"/>
        <end position="690"/>
    </location>
</feature>
<organism evidence="8 9">
    <name type="scientific">Fundicoccus culcitae</name>
    <dbReference type="NCBI Taxonomy" id="2969821"/>
    <lineage>
        <taxon>Bacteria</taxon>
        <taxon>Bacillati</taxon>
        <taxon>Bacillota</taxon>
        <taxon>Bacilli</taxon>
        <taxon>Lactobacillales</taxon>
        <taxon>Aerococcaceae</taxon>
        <taxon>Fundicoccus</taxon>
    </lineage>
</organism>
<keyword evidence="1" id="KW-0677">Repeat</keyword>
<evidence type="ECO:0000256" key="2">
    <source>
        <dbReference type="ARBA" id="ARBA00023015"/>
    </source>
</evidence>
<dbReference type="InterPro" id="IPR013196">
    <property type="entry name" value="HTH_11"/>
</dbReference>
<name>A0ABY5P523_9LACT</name>
<keyword evidence="4" id="KW-0804">Transcription</keyword>
<dbReference type="Gene3D" id="3.40.930.10">
    <property type="entry name" value="Mannitol-specific EII, Chain A"/>
    <property type="match status" value="1"/>
</dbReference>
<evidence type="ECO:0000313" key="9">
    <source>
        <dbReference type="Proteomes" id="UP001315967"/>
    </source>
</evidence>
<dbReference type="PANTHER" id="PTHR30185:SF18">
    <property type="entry name" value="TRANSCRIPTIONAL REGULATOR MTLR"/>
    <property type="match status" value="1"/>
</dbReference>
<evidence type="ECO:0000256" key="3">
    <source>
        <dbReference type="ARBA" id="ARBA00023159"/>
    </source>
</evidence>
<sequence>MKSRLFEMLQILVSQQNYPITINEIAQKFSVTERTIRSDIKSINEFLTENNLKTLQVNKNRIIINLSNEEIRKFENINKPIDYYSNSQLRLLDLILSFTFGEVKFIYRKQEEYNISKSTIDSDVKIVRELLEKYHLSLNNQTTKFIEVIGNEKAIRVMVFNVINKIIGVVDITNDAKNQTPERRILFQYLPLKSFLTISDLYNKYIDSDNDVMYKNQTILYLIIWIHRLKNGYKLQGEYFSEEKLDTTFDSLFKEIIEQFDIAISVSEKHYIKLINETLDSESYNEFSEWSRGQIITIDLIEYVQDKLNIEFERKDELFSGLFKHIIKLINRIKNNIQIVNPLTDEIKSNNEKLFNTIKSFKYQEQDYFNNMTDDEIAYLAIYFLVSLSKNRQNNVYIFNAVVFCNYGKATSQLIAHMLEENFNVKVIANLSTDEITLINKLDVDIAFSTINIQLDTIPLLIIDSILIKENYGKIQRFLDIHDDNKRQIKSEIINNNENSQLFTDILQLINKSKGQVNESIYQELIKIFKNNNLYLDAEATLPKIKDVLLEGNIIFNLKAFDWQDAITKTATPLLEKGIINSNYLEAMITAVRLHGPYIAIAPNIALAHSRPNDGVNQLGLSVSKLITPINFGHDSYDPIKIVFCIAPVDSYTHINIMKSIFNLINTENKLQMLTESEGIDDFKRTLIEERDD</sequence>
<protein>
    <submittedName>
        <fullName evidence="8">BglG family transcription antiterminator</fullName>
    </submittedName>
</protein>
<dbReference type="Gene3D" id="1.10.10.10">
    <property type="entry name" value="Winged helix-like DNA-binding domain superfamily/Winged helix DNA-binding domain"/>
    <property type="match status" value="1"/>
</dbReference>
<accession>A0ABY5P523</accession>
<gene>
    <name evidence="8" type="ORF">NRE15_11565</name>
</gene>
<dbReference type="InterPro" id="IPR050661">
    <property type="entry name" value="BglG_antiterminators"/>
</dbReference>
<dbReference type="InterPro" id="IPR036634">
    <property type="entry name" value="PRD_sf"/>
</dbReference>
<dbReference type="InterPro" id="IPR011608">
    <property type="entry name" value="PRD"/>
</dbReference>
<dbReference type="EMBL" id="CP102453">
    <property type="protein sequence ID" value="UUX33528.1"/>
    <property type="molecule type" value="Genomic_DNA"/>
</dbReference>
<dbReference type="Pfam" id="PF08279">
    <property type="entry name" value="HTH_11"/>
    <property type="match status" value="1"/>
</dbReference>
<evidence type="ECO:0000259" key="7">
    <source>
        <dbReference type="PROSITE" id="PS51372"/>
    </source>
</evidence>
<dbReference type="Pfam" id="PF05043">
    <property type="entry name" value="Mga"/>
    <property type="match status" value="1"/>
</dbReference>